<evidence type="ECO:0000313" key="3">
    <source>
        <dbReference type="Proteomes" id="UP000033860"/>
    </source>
</evidence>
<dbReference type="EMBL" id="LCNT01000005">
    <property type="protein sequence ID" value="KKU60989.1"/>
    <property type="molecule type" value="Genomic_DNA"/>
</dbReference>
<feature type="transmembrane region" description="Helical" evidence="1">
    <location>
        <begin position="114"/>
        <end position="134"/>
    </location>
</feature>
<sequence length="400" mass="46537">MKGRRWFWLALVGFLLSRVYILRFPPPLYSDVFHDYRRYAAMWQDGLTPYLKHFYEYPPATIPILYLPEILNRAGIGHYYENYRAQTFAFDLIIFLFILKTLNKLKTPALSKKLALAFYLVAPMVAKDFFYDGIDWAFIGSLTIALVSWPRRLFFWIFFWLSTAIKFMTAPLALPFFFLAKRPWFKELKAAALGFLIVWGLPLAIFRTSLSVMFVFHAQRGLKYASFPSFIVETINYFTQTETRFNQAPDFQLIGPVSTVAESIVGLVFPLSIAAVLAYGLWVILKKKPQAEVFALKLSLIYILTIFLTGKVFSQPFHLWLIPLIILFPFGSVKKQLVFMLLSLWLLVIDTTPWIKLDEQKILFDPIPLKFVAYSLRFIPMFILLYLSFKLPNKLAPAKK</sequence>
<evidence type="ECO:0000313" key="2">
    <source>
        <dbReference type="EMBL" id="KKU60989.1"/>
    </source>
</evidence>
<accession>A0A0G1RUI9</accession>
<keyword evidence="1" id="KW-0812">Transmembrane</keyword>
<protein>
    <recommendedName>
        <fullName evidence="4">DUF2029 domain-containing protein</fullName>
    </recommendedName>
</protein>
<feature type="transmembrane region" description="Helical" evidence="1">
    <location>
        <begin position="264"/>
        <end position="284"/>
    </location>
</feature>
<proteinExistence type="predicted"/>
<feature type="transmembrane region" description="Helical" evidence="1">
    <location>
        <begin position="83"/>
        <end position="102"/>
    </location>
</feature>
<dbReference type="Proteomes" id="UP000033860">
    <property type="component" value="Unassembled WGS sequence"/>
</dbReference>
<feature type="transmembrane region" description="Helical" evidence="1">
    <location>
        <begin position="367"/>
        <end position="389"/>
    </location>
</feature>
<dbReference type="AlphaFoldDB" id="A0A0G1RUI9"/>
<name>A0A0G1RUI9_9BACT</name>
<comment type="caution">
    <text evidence="2">The sequence shown here is derived from an EMBL/GenBank/DDBJ whole genome shotgun (WGS) entry which is preliminary data.</text>
</comment>
<evidence type="ECO:0008006" key="4">
    <source>
        <dbReference type="Google" id="ProtNLM"/>
    </source>
</evidence>
<reference evidence="2 3" key="1">
    <citation type="journal article" date="2015" name="Nature">
        <title>rRNA introns, odd ribosomes, and small enigmatic genomes across a large radiation of phyla.</title>
        <authorList>
            <person name="Brown C.T."/>
            <person name="Hug L.A."/>
            <person name="Thomas B.C."/>
            <person name="Sharon I."/>
            <person name="Castelle C.J."/>
            <person name="Singh A."/>
            <person name="Wilkins M.J."/>
            <person name="Williams K.H."/>
            <person name="Banfield J.F."/>
        </authorList>
    </citation>
    <scope>NUCLEOTIDE SEQUENCE [LARGE SCALE GENOMIC DNA]</scope>
</reference>
<evidence type="ECO:0000256" key="1">
    <source>
        <dbReference type="SAM" id="Phobius"/>
    </source>
</evidence>
<keyword evidence="1" id="KW-0472">Membrane</keyword>
<feature type="transmembrane region" description="Helical" evidence="1">
    <location>
        <begin position="154"/>
        <end position="179"/>
    </location>
</feature>
<keyword evidence="1" id="KW-1133">Transmembrane helix</keyword>
<gene>
    <name evidence="2" type="ORF">UX85_C0005G0027</name>
</gene>
<organism evidence="2 3">
    <name type="scientific">Candidatus Beckwithbacteria bacterium GW2011_GWB1_47_15</name>
    <dbReference type="NCBI Taxonomy" id="1618371"/>
    <lineage>
        <taxon>Bacteria</taxon>
        <taxon>Candidatus Beckwithiibacteriota</taxon>
    </lineage>
</organism>
<feature type="transmembrane region" description="Helical" evidence="1">
    <location>
        <begin position="191"/>
        <end position="216"/>
    </location>
</feature>